<dbReference type="AlphaFoldDB" id="A0A840US62"/>
<sequence>MKVFMYKFARIVSFYPDHYSKTAGLGLYYDGDNWVYIHLKPNNTEDKIILACTHATVGCS</sequence>
<name>A0A840US62_9FIRM</name>
<evidence type="ECO:0000313" key="3">
    <source>
        <dbReference type="Proteomes" id="UP000559117"/>
    </source>
</evidence>
<dbReference type="EMBL" id="JACHFH010000061">
    <property type="protein sequence ID" value="MBB5337588.1"/>
    <property type="molecule type" value="Genomic_DNA"/>
</dbReference>
<evidence type="ECO:0000313" key="2">
    <source>
        <dbReference type="EMBL" id="MBB5337588.1"/>
    </source>
</evidence>
<organism evidence="2 3">
    <name type="scientific">Pectinatus brassicae</name>
    <dbReference type="NCBI Taxonomy" id="862415"/>
    <lineage>
        <taxon>Bacteria</taxon>
        <taxon>Bacillati</taxon>
        <taxon>Bacillota</taxon>
        <taxon>Negativicutes</taxon>
        <taxon>Selenomonadales</taxon>
        <taxon>Selenomonadaceae</taxon>
        <taxon>Pectinatus</taxon>
    </lineage>
</organism>
<evidence type="ECO:0000259" key="1">
    <source>
        <dbReference type="Pfam" id="PF17851"/>
    </source>
</evidence>
<accession>A0A840US62</accession>
<dbReference type="RefSeq" id="WP_414153212.1">
    <property type="nucleotide sequence ID" value="NZ_WIQL01000007.1"/>
</dbReference>
<proteinExistence type="predicted"/>
<feature type="domain" description="Beta-xylosidase C-terminal Concanavalin A-like" evidence="1">
    <location>
        <begin position="12"/>
        <end position="49"/>
    </location>
</feature>
<dbReference type="SUPFAM" id="SSF49899">
    <property type="entry name" value="Concanavalin A-like lectins/glucanases"/>
    <property type="match status" value="1"/>
</dbReference>
<dbReference type="Pfam" id="PF17851">
    <property type="entry name" value="GH43_C2"/>
    <property type="match status" value="1"/>
</dbReference>
<comment type="caution">
    <text evidence="2">The sequence shown here is derived from an EMBL/GenBank/DDBJ whole genome shotgun (WGS) entry which is preliminary data.</text>
</comment>
<dbReference type="InterPro" id="IPR013320">
    <property type="entry name" value="ConA-like_dom_sf"/>
</dbReference>
<reference evidence="2 3" key="1">
    <citation type="submission" date="2020-08" db="EMBL/GenBank/DDBJ databases">
        <title>Genomic Encyclopedia of Type Strains, Phase IV (KMG-IV): sequencing the most valuable type-strain genomes for metagenomic binning, comparative biology and taxonomic classification.</title>
        <authorList>
            <person name="Goeker M."/>
        </authorList>
    </citation>
    <scope>NUCLEOTIDE SEQUENCE [LARGE SCALE GENOMIC DNA]</scope>
    <source>
        <strain evidence="2 3">DSM 24661</strain>
    </source>
</reference>
<protein>
    <submittedName>
        <fullName evidence="2">Beta-xylosidase</fullName>
    </submittedName>
</protein>
<keyword evidence="3" id="KW-1185">Reference proteome</keyword>
<gene>
    <name evidence="2" type="ORF">HNR32_002750</name>
</gene>
<dbReference type="Proteomes" id="UP000559117">
    <property type="component" value="Unassembled WGS sequence"/>
</dbReference>
<dbReference type="InterPro" id="IPR041542">
    <property type="entry name" value="GH43_C2"/>
</dbReference>